<evidence type="ECO:0000259" key="1">
    <source>
        <dbReference type="Pfam" id="PF03235"/>
    </source>
</evidence>
<organism evidence="2 3">
    <name type="scientific">Marinilactibacillus piezotolerans</name>
    <dbReference type="NCBI Taxonomy" id="258723"/>
    <lineage>
        <taxon>Bacteria</taxon>
        <taxon>Bacillati</taxon>
        <taxon>Bacillota</taxon>
        <taxon>Bacilli</taxon>
        <taxon>Lactobacillales</taxon>
        <taxon>Carnobacteriaceae</taxon>
        <taxon>Marinilactibacillus</taxon>
    </lineage>
</organism>
<protein>
    <recommendedName>
        <fullName evidence="1">GmrSD restriction endonucleases N-terminal domain-containing protein</fullName>
    </recommendedName>
</protein>
<keyword evidence="3" id="KW-1185">Reference proteome</keyword>
<dbReference type="AlphaFoldDB" id="A0A1I4BEV6"/>
<dbReference type="RefSeq" id="WP_177206459.1">
    <property type="nucleotide sequence ID" value="NZ_FOSJ01000070.1"/>
</dbReference>
<evidence type="ECO:0000313" key="2">
    <source>
        <dbReference type="EMBL" id="SFK67344.1"/>
    </source>
</evidence>
<evidence type="ECO:0000313" key="3">
    <source>
        <dbReference type="Proteomes" id="UP000199589"/>
    </source>
</evidence>
<dbReference type="InterPro" id="IPR004919">
    <property type="entry name" value="GmrSD_N"/>
</dbReference>
<accession>A0A1I4BEV6</accession>
<dbReference type="EMBL" id="FOSJ01000070">
    <property type="protein sequence ID" value="SFK67344.1"/>
    <property type="molecule type" value="Genomic_DNA"/>
</dbReference>
<gene>
    <name evidence="2" type="ORF">SAMN04488569_10707</name>
</gene>
<dbReference type="Proteomes" id="UP000199589">
    <property type="component" value="Unassembled WGS sequence"/>
</dbReference>
<dbReference type="PANTHER" id="PTHR35149:SF2">
    <property type="entry name" value="DUF262 DOMAIN-CONTAINING PROTEIN"/>
    <property type="match status" value="1"/>
</dbReference>
<dbReference type="Pfam" id="PF03235">
    <property type="entry name" value="GmrSD_N"/>
    <property type="match status" value="1"/>
</dbReference>
<reference evidence="3" key="1">
    <citation type="submission" date="2016-10" db="EMBL/GenBank/DDBJ databases">
        <authorList>
            <person name="Varghese N."/>
            <person name="Submissions S."/>
        </authorList>
    </citation>
    <scope>NUCLEOTIDE SEQUENCE [LARGE SCALE GENOMIC DNA]</scope>
    <source>
        <strain evidence="3">DSM 16108</strain>
    </source>
</reference>
<proteinExistence type="predicted"/>
<name>A0A1I4BEV6_9LACT</name>
<sequence>MPEYQRGYSWTDDQLEDMWIDLIQLAEDQDLSSHFLGQVVVHYENTENRWYIIDGQQRTSTSIILLDAFRMLLDYLHEKNNNEDAKIDADDITTKYIGRVTQKRQDQRLILGDLDKKIFKETIQVRGNEYYKT</sequence>
<feature type="domain" description="GmrSD restriction endonucleases N-terminal" evidence="1">
    <location>
        <begin position="1"/>
        <end position="110"/>
    </location>
</feature>
<dbReference type="PANTHER" id="PTHR35149">
    <property type="entry name" value="SLL5132 PROTEIN"/>
    <property type="match status" value="1"/>
</dbReference>